<dbReference type="Proteomes" id="UP001208570">
    <property type="component" value="Unassembled WGS sequence"/>
</dbReference>
<dbReference type="SUPFAM" id="SSF53254">
    <property type="entry name" value="Phosphoglycerate mutase-like"/>
    <property type="match status" value="1"/>
</dbReference>
<dbReference type="InterPro" id="IPR029033">
    <property type="entry name" value="His_PPase_superfam"/>
</dbReference>
<evidence type="ECO:0000256" key="1">
    <source>
        <dbReference type="ARBA" id="ARBA00000032"/>
    </source>
</evidence>
<sequence length="460" mass="52520">MTIGEQWYFGMVIEVLFPATPQILILNPNGHKVMDSFPRRYPIAINGSFDAMIQHLLRQQIYIRSTDYDRTLMSAYSHLAGLYPPTGNQIWNENITWQPIPVHTEPVDMDYMLYTDNKCPTYTKLYQEILQSDIVKKEEQENKEFYQFVAEKAGLPTESIDTVWTVSDTLLCESLHPELGFKLPDWSSEIFHGVKVLDKLVQLESFKFTLMYNTTQMSRLRGGSLVGQIIDNIQTKLNNTVPGSTMRKYYIFSAHDSTVAAFMSALKTFNHLSPPYAATVIVELMRDTETGHYYVQLFYKNDTSQLLHKLKLPNCEMLCPLEDFIQLLQGVIPEDIHAECGLSDTSASKKAMEPRGLALSNIPYVVESDSSRYRKVIILQIIRGLQLTCLNSPFRTAGRSSHIVAVQNQSRATPQDLYIVIGVCVVAEFIFAIVIFSILKWNRNRRSRDHGRYAVLASES</sequence>
<keyword evidence="10" id="KW-1185">Reference proteome</keyword>
<evidence type="ECO:0000313" key="9">
    <source>
        <dbReference type="EMBL" id="KAK2157038.1"/>
    </source>
</evidence>
<evidence type="ECO:0000313" key="10">
    <source>
        <dbReference type="Proteomes" id="UP001208570"/>
    </source>
</evidence>
<dbReference type="InterPro" id="IPR000560">
    <property type="entry name" value="His_Pase_clade-2"/>
</dbReference>
<keyword evidence="8" id="KW-1133">Transmembrane helix</keyword>
<reference evidence="9" key="1">
    <citation type="journal article" date="2023" name="Mol. Biol. Evol.">
        <title>Third-Generation Sequencing Reveals the Adaptive Role of the Epigenome in Three Deep-Sea Polychaetes.</title>
        <authorList>
            <person name="Perez M."/>
            <person name="Aroh O."/>
            <person name="Sun Y."/>
            <person name="Lan Y."/>
            <person name="Juniper S.K."/>
            <person name="Young C.R."/>
            <person name="Angers B."/>
            <person name="Qian P.Y."/>
        </authorList>
    </citation>
    <scope>NUCLEOTIDE SEQUENCE</scope>
    <source>
        <strain evidence="9">P08H-3</strain>
    </source>
</reference>
<dbReference type="CDD" id="cd07061">
    <property type="entry name" value="HP_HAP_like"/>
    <property type="match status" value="1"/>
</dbReference>
<evidence type="ECO:0000256" key="5">
    <source>
        <dbReference type="ARBA" id="ARBA00022801"/>
    </source>
</evidence>
<organism evidence="9 10">
    <name type="scientific">Paralvinella palmiformis</name>
    <dbReference type="NCBI Taxonomy" id="53620"/>
    <lineage>
        <taxon>Eukaryota</taxon>
        <taxon>Metazoa</taxon>
        <taxon>Spiralia</taxon>
        <taxon>Lophotrochozoa</taxon>
        <taxon>Annelida</taxon>
        <taxon>Polychaeta</taxon>
        <taxon>Sedentaria</taxon>
        <taxon>Canalipalpata</taxon>
        <taxon>Terebellida</taxon>
        <taxon>Terebelliformia</taxon>
        <taxon>Alvinellidae</taxon>
        <taxon>Paralvinella</taxon>
    </lineage>
</organism>
<evidence type="ECO:0000256" key="7">
    <source>
        <dbReference type="ARBA" id="ARBA00023180"/>
    </source>
</evidence>
<name>A0AAD9JPL0_9ANNE</name>
<comment type="caution">
    <text evidence="9">The sequence shown here is derived from an EMBL/GenBank/DDBJ whole genome shotgun (WGS) entry which is preliminary data.</text>
</comment>
<comment type="catalytic activity">
    <reaction evidence="1">
        <text>a phosphate monoester + H2O = an alcohol + phosphate</text>
        <dbReference type="Rhea" id="RHEA:15017"/>
        <dbReference type="ChEBI" id="CHEBI:15377"/>
        <dbReference type="ChEBI" id="CHEBI:30879"/>
        <dbReference type="ChEBI" id="CHEBI:43474"/>
        <dbReference type="ChEBI" id="CHEBI:67140"/>
        <dbReference type="EC" id="3.1.3.2"/>
    </reaction>
</comment>
<dbReference type="InterPro" id="IPR050645">
    <property type="entry name" value="Histidine_acid_phosphatase"/>
</dbReference>
<dbReference type="AlphaFoldDB" id="A0AAD9JPL0"/>
<keyword evidence="8" id="KW-0812">Transmembrane</keyword>
<accession>A0AAD9JPL0</accession>
<keyword evidence="8" id="KW-0472">Membrane</keyword>
<keyword evidence="5" id="KW-0378">Hydrolase</keyword>
<dbReference type="PANTHER" id="PTHR11567">
    <property type="entry name" value="ACID PHOSPHATASE-RELATED"/>
    <property type="match status" value="1"/>
</dbReference>
<keyword evidence="4" id="KW-0732">Signal</keyword>
<dbReference type="EC" id="3.1.3.2" evidence="3"/>
<dbReference type="Pfam" id="PF00328">
    <property type="entry name" value="His_Phos_2"/>
    <property type="match status" value="1"/>
</dbReference>
<evidence type="ECO:0000256" key="4">
    <source>
        <dbReference type="ARBA" id="ARBA00022729"/>
    </source>
</evidence>
<evidence type="ECO:0000256" key="2">
    <source>
        <dbReference type="ARBA" id="ARBA00005375"/>
    </source>
</evidence>
<dbReference type="Gene3D" id="3.40.50.1240">
    <property type="entry name" value="Phosphoglycerate mutase-like"/>
    <property type="match status" value="1"/>
</dbReference>
<keyword evidence="7" id="KW-0325">Glycoprotein</keyword>
<dbReference type="PANTHER" id="PTHR11567:SF211">
    <property type="entry name" value="PROSTATIC ACID PHOSPHATASE"/>
    <property type="match status" value="1"/>
</dbReference>
<feature type="transmembrane region" description="Helical" evidence="8">
    <location>
        <begin position="417"/>
        <end position="439"/>
    </location>
</feature>
<dbReference type="EMBL" id="JAODUP010000200">
    <property type="protein sequence ID" value="KAK2157038.1"/>
    <property type="molecule type" value="Genomic_DNA"/>
</dbReference>
<gene>
    <name evidence="9" type="ORF">LSH36_200g03007</name>
</gene>
<keyword evidence="6" id="KW-1015">Disulfide bond</keyword>
<dbReference type="GO" id="GO:0003993">
    <property type="term" value="F:acid phosphatase activity"/>
    <property type="evidence" value="ECO:0007669"/>
    <property type="project" value="UniProtKB-EC"/>
</dbReference>
<evidence type="ECO:0000256" key="3">
    <source>
        <dbReference type="ARBA" id="ARBA00012646"/>
    </source>
</evidence>
<proteinExistence type="inferred from homology"/>
<protein>
    <recommendedName>
        <fullName evidence="3">acid phosphatase</fullName>
        <ecNumber evidence="3">3.1.3.2</ecNumber>
    </recommendedName>
</protein>
<evidence type="ECO:0000256" key="6">
    <source>
        <dbReference type="ARBA" id="ARBA00023157"/>
    </source>
</evidence>
<evidence type="ECO:0000256" key="8">
    <source>
        <dbReference type="SAM" id="Phobius"/>
    </source>
</evidence>
<comment type="similarity">
    <text evidence="2">Belongs to the histidine acid phosphatase family.</text>
</comment>